<evidence type="ECO:0000256" key="2">
    <source>
        <dbReference type="ARBA" id="ARBA00023125"/>
    </source>
</evidence>
<organism evidence="7 8">
    <name type="scientific">Amniculicola lignicola CBS 123094</name>
    <dbReference type="NCBI Taxonomy" id="1392246"/>
    <lineage>
        <taxon>Eukaryota</taxon>
        <taxon>Fungi</taxon>
        <taxon>Dikarya</taxon>
        <taxon>Ascomycota</taxon>
        <taxon>Pezizomycotina</taxon>
        <taxon>Dothideomycetes</taxon>
        <taxon>Pleosporomycetidae</taxon>
        <taxon>Pleosporales</taxon>
        <taxon>Amniculicolaceae</taxon>
        <taxon>Amniculicola</taxon>
    </lineage>
</organism>
<dbReference type="GO" id="GO:0006357">
    <property type="term" value="P:regulation of transcription by RNA polymerase II"/>
    <property type="evidence" value="ECO:0007669"/>
    <property type="project" value="InterPro"/>
</dbReference>
<name>A0A6A5W737_9PLEO</name>
<dbReference type="SMART" id="SM00338">
    <property type="entry name" value="BRLZ"/>
    <property type="match status" value="1"/>
</dbReference>
<reference evidence="7" key="1">
    <citation type="journal article" date="2020" name="Stud. Mycol.">
        <title>101 Dothideomycetes genomes: a test case for predicting lifestyles and emergence of pathogens.</title>
        <authorList>
            <person name="Haridas S."/>
            <person name="Albert R."/>
            <person name="Binder M."/>
            <person name="Bloem J."/>
            <person name="Labutti K."/>
            <person name="Salamov A."/>
            <person name="Andreopoulos B."/>
            <person name="Baker S."/>
            <person name="Barry K."/>
            <person name="Bills G."/>
            <person name="Bluhm B."/>
            <person name="Cannon C."/>
            <person name="Castanera R."/>
            <person name="Culley D."/>
            <person name="Daum C."/>
            <person name="Ezra D."/>
            <person name="Gonzalez J."/>
            <person name="Henrissat B."/>
            <person name="Kuo A."/>
            <person name="Liang C."/>
            <person name="Lipzen A."/>
            <person name="Lutzoni F."/>
            <person name="Magnuson J."/>
            <person name="Mondo S."/>
            <person name="Nolan M."/>
            <person name="Ohm R."/>
            <person name="Pangilinan J."/>
            <person name="Park H.-J."/>
            <person name="Ramirez L."/>
            <person name="Alfaro M."/>
            <person name="Sun H."/>
            <person name="Tritt A."/>
            <person name="Yoshinaga Y."/>
            <person name="Zwiers L.-H."/>
            <person name="Turgeon B."/>
            <person name="Goodwin S."/>
            <person name="Spatafora J."/>
            <person name="Crous P."/>
            <person name="Grigoriev I."/>
        </authorList>
    </citation>
    <scope>NUCLEOTIDE SEQUENCE</scope>
    <source>
        <strain evidence="7">CBS 123094</strain>
    </source>
</reference>
<evidence type="ECO:0000313" key="8">
    <source>
        <dbReference type="Proteomes" id="UP000799779"/>
    </source>
</evidence>
<feature type="region of interest" description="Disordered" evidence="5">
    <location>
        <begin position="165"/>
        <end position="191"/>
    </location>
</feature>
<dbReference type="OrthoDB" id="295274at2759"/>
<evidence type="ECO:0000256" key="1">
    <source>
        <dbReference type="ARBA" id="ARBA00023015"/>
    </source>
</evidence>
<protein>
    <recommendedName>
        <fullName evidence="6">BZIP domain-containing protein</fullName>
    </recommendedName>
</protein>
<accession>A0A6A5W737</accession>
<keyword evidence="4" id="KW-0175">Coiled coil</keyword>
<dbReference type="CDD" id="cd14687">
    <property type="entry name" value="bZIP_ATF2"/>
    <property type="match status" value="1"/>
</dbReference>
<evidence type="ECO:0000256" key="3">
    <source>
        <dbReference type="ARBA" id="ARBA00023163"/>
    </source>
</evidence>
<keyword evidence="2" id="KW-0238">DNA-binding</keyword>
<keyword evidence="8" id="KW-1185">Reference proteome</keyword>
<feature type="region of interest" description="Disordered" evidence="5">
    <location>
        <begin position="291"/>
        <end position="311"/>
    </location>
</feature>
<proteinExistence type="predicted"/>
<evidence type="ECO:0000313" key="7">
    <source>
        <dbReference type="EMBL" id="KAF1997760.1"/>
    </source>
</evidence>
<dbReference type="InterPro" id="IPR046347">
    <property type="entry name" value="bZIP_sf"/>
</dbReference>
<keyword evidence="1" id="KW-0805">Transcription regulation</keyword>
<dbReference type="InterPro" id="IPR000837">
    <property type="entry name" value="AP-1"/>
</dbReference>
<dbReference type="PANTHER" id="PTHR23351:SF24">
    <property type="entry name" value="ACTIVATING TRANSCRIPTION FACTOR 3-RELATED"/>
    <property type="match status" value="1"/>
</dbReference>
<keyword evidence="3" id="KW-0804">Transcription</keyword>
<dbReference type="GO" id="GO:0003677">
    <property type="term" value="F:DNA binding"/>
    <property type="evidence" value="ECO:0007669"/>
    <property type="project" value="UniProtKB-KW"/>
</dbReference>
<sequence length="311" mass="34752">METLSRVNTHEKHAGWLHHTGSDLSDFSWSYNDWTSLSSKSSLDGDQDSQFPITSHYGINTNCGSESVMGHTFSPSSLEHLQNSWVPTKPLAGPPVDNIRSFPPFQHSSSTSRKPATMTPRDMDKIPLLQSSFNHNQIRFHSHLVPSVDVEPASSLSSHKAAFPLVSKSQEDSEDDSSQGAEFEMPLPTRKRKVAPGYRRISKPIEPDSARAIYLEKNRKAATKCRNKQRLQQEALVETARDEERQNKMLKAEVASLKADLGELMAIVGTHAKCSDGRLRMYVQREADRLAFEPRSPSAGGTSTEQDFQYP</sequence>
<feature type="domain" description="BZIP" evidence="6">
    <location>
        <begin position="208"/>
        <end position="271"/>
    </location>
</feature>
<dbReference type="PROSITE" id="PS50217">
    <property type="entry name" value="BZIP"/>
    <property type="match status" value="1"/>
</dbReference>
<dbReference type="SUPFAM" id="SSF57959">
    <property type="entry name" value="Leucine zipper domain"/>
    <property type="match status" value="1"/>
</dbReference>
<gene>
    <name evidence="7" type="ORF">P154DRAFT_605004</name>
</gene>
<dbReference type="Proteomes" id="UP000799779">
    <property type="component" value="Unassembled WGS sequence"/>
</dbReference>
<feature type="compositionally biased region" description="Polar residues" evidence="5">
    <location>
        <begin position="299"/>
        <end position="311"/>
    </location>
</feature>
<evidence type="ECO:0000259" key="6">
    <source>
        <dbReference type="PROSITE" id="PS50217"/>
    </source>
</evidence>
<dbReference type="AlphaFoldDB" id="A0A6A5W737"/>
<dbReference type="GO" id="GO:0003700">
    <property type="term" value="F:DNA-binding transcription factor activity"/>
    <property type="evidence" value="ECO:0007669"/>
    <property type="project" value="InterPro"/>
</dbReference>
<dbReference type="EMBL" id="ML977609">
    <property type="protein sequence ID" value="KAF1997760.1"/>
    <property type="molecule type" value="Genomic_DNA"/>
</dbReference>
<dbReference type="Gene3D" id="1.20.5.170">
    <property type="match status" value="1"/>
</dbReference>
<dbReference type="PANTHER" id="PTHR23351">
    <property type="entry name" value="FOS TRANSCRIPTION FACTOR-RELATED"/>
    <property type="match status" value="1"/>
</dbReference>
<evidence type="ECO:0000256" key="4">
    <source>
        <dbReference type="SAM" id="Coils"/>
    </source>
</evidence>
<evidence type="ECO:0000256" key="5">
    <source>
        <dbReference type="SAM" id="MobiDB-lite"/>
    </source>
</evidence>
<feature type="coiled-coil region" evidence="4">
    <location>
        <begin position="233"/>
        <end position="260"/>
    </location>
</feature>
<dbReference type="InterPro" id="IPR004827">
    <property type="entry name" value="bZIP"/>
</dbReference>